<dbReference type="PANTHER" id="PTHR31286">
    <property type="entry name" value="GLYCINE-RICH CELL WALL STRUCTURAL PROTEIN 1.8-LIKE"/>
    <property type="match status" value="1"/>
</dbReference>
<name>A0AAD1Z5A3_9LAMI</name>
<accession>A0AAD1Z5A3</accession>
<dbReference type="InterPro" id="IPR040256">
    <property type="entry name" value="At4g02000-like"/>
</dbReference>
<evidence type="ECO:0008006" key="3">
    <source>
        <dbReference type="Google" id="ProtNLM"/>
    </source>
</evidence>
<dbReference type="Gene3D" id="3.60.10.10">
    <property type="entry name" value="Endonuclease/exonuclease/phosphatase"/>
    <property type="match status" value="1"/>
</dbReference>
<sequence length="681" mass="75740">MGGTSIDDESAMGRQPIDPISAQIAEINSSQMHEREIAFNSSIGTEVEVMAPNLTCTNAIEGPMIMGNESIGSIDGQLNSNHIPTHMAVEFCSLSNVPPTLTSAPTTTPSMSMPPANSSMKISSNYDPPPRVLPKTDRAASKLVNGIQELIQQTSKVKNRPGLPLPAQNLVKTLGPFPGVTGASQAPRSYAAVLNCKPSITQAERSQKKSFAHVLRAPEDSRYRSLVSKEPYIHHGEPAVFFDESDELFLAEAYRFTLVGKFVHRKPSMNEYEVPITPVWVSFPLLPIHFRDKSALFTIAKAIGLPLHIDKATSDLHRPSEARPMVYDKVPDFCFLYRHVGHLDAKCFSCSHSAPPPAAPGIGDLNHRATPVPAKEKGQDKEVVTFPRMRWTPVKRNQMRHDSTSKMIYHSTIQTVTTIAPIFPVTTVTILQLAATHTTPSLYIAPPIIIHIAPHITSSPPSDHSTVAPIRMDTQISPVITLFHQLAVQSLDPISSTLMMISPILVFSHIEVHQQGPYRQSSAHDLAGMTTRTKEDGFVQVGRKRNAKATNTSIPRMFLHVRVEDPRLARPIYLTHVYASCNVTIMRDLWEGLHHISLDMDNPWLVEEDFNVISHDGERTGHNTRDRGTTTFSDMMLDYGLEDAGFLGNRYTWSNSRVRKRLDRWVSDDDLGPRPFRFLNF</sequence>
<evidence type="ECO:0000313" key="2">
    <source>
        <dbReference type="Proteomes" id="UP000834106"/>
    </source>
</evidence>
<gene>
    <name evidence="1" type="ORF">FPE_LOCUS8965</name>
</gene>
<dbReference type="PANTHER" id="PTHR31286:SF179">
    <property type="entry name" value="RNASE H TYPE-1 DOMAIN-CONTAINING PROTEIN"/>
    <property type="match status" value="1"/>
</dbReference>
<dbReference type="Proteomes" id="UP000834106">
    <property type="component" value="Chromosome 5"/>
</dbReference>
<keyword evidence="2" id="KW-1185">Reference proteome</keyword>
<reference evidence="1" key="1">
    <citation type="submission" date="2023-05" db="EMBL/GenBank/DDBJ databases">
        <authorList>
            <person name="Huff M."/>
        </authorList>
    </citation>
    <scope>NUCLEOTIDE SEQUENCE</scope>
</reference>
<dbReference type="InterPro" id="IPR036691">
    <property type="entry name" value="Endo/exonu/phosph_ase_sf"/>
</dbReference>
<dbReference type="AlphaFoldDB" id="A0AAD1Z5A3"/>
<dbReference type="SUPFAM" id="SSF56219">
    <property type="entry name" value="DNase I-like"/>
    <property type="match status" value="1"/>
</dbReference>
<evidence type="ECO:0000313" key="1">
    <source>
        <dbReference type="EMBL" id="CAI9761535.1"/>
    </source>
</evidence>
<proteinExistence type="predicted"/>
<dbReference type="EMBL" id="OU503040">
    <property type="protein sequence ID" value="CAI9761535.1"/>
    <property type="molecule type" value="Genomic_DNA"/>
</dbReference>
<organism evidence="1 2">
    <name type="scientific">Fraxinus pennsylvanica</name>
    <dbReference type="NCBI Taxonomy" id="56036"/>
    <lineage>
        <taxon>Eukaryota</taxon>
        <taxon>Viridiplantae</taxon>
        <taxon>Streptophyta</taxon>
        <taxon>Embryophyta</taxon>
        <taxon>Tracheophyta</taxon>
        <taxon>Spermatophyta</taxon>
        <taxon>Magnoliopsida</taxon>
        <taxon>eudicotyledons</taxon>
        <taxon>Gunneridae</taxon>
        <taxon>Pentapetalae</taxon>
        <taxon>asterids</taxon>
        <taxon>lamiids</taxon>
        <taxon>Lamiales</taxon>
        <taxon>Oleaceae</taxon>
        <taxon>Oleeae</taxon>
        <taxon>Fraxinus</taxon>
    </lineage>
</organism>
<protein>
    <recommendedName>
        <fullName evidence="3">DUF4283 domain-containing protein</fullName>
    </recommendedName>
</protein>